<keyword evidence="1" id="KW-0863">Zinc-finger</keyword>
<feature type="transmembrane region" description="Helical" evidence="2">
    <location>
        <begin position="59"/>
        <end position="81"/>
    </location>
</feature>
<dbReference type="InterPro" id="IPR001841">
    <property type="entry name" value="Znf_RING"/>
</dbReference>
<evidence type="ECO:0000256" key="1">
    <source>
        <dbReference type="PROSITE-ProRule" id="PRU00175"/>
    </source>
</evidence>
<evidence type="ECO:0000259" key="4">
    <source>
        <dbReference type="PROSITE" id="PS50089"/>
    </source>
</evidence>
<dbReference type="PANTHER" id="PTHR45676:SF182">
    <property type="entry name" value="RING-TYPE E3 UBIQUITIN TRANSFERASE"/>
    <property type="match status" value="1"/>
</dbReference>
<feature type="signal peptide" evidence="3">
    <location>
        <begin position="1"/>
        <end position="16"/>
    </location>
</feature>
<evidence type="ECO:0000256" key="2">
    <source>
        <dbReference type="SAM" id="Phobius"/>
    </source>
</evidence>
<accession>A0AAU9IT81</accession>
<reference evidence="5" key="1">
    <citation type="submission" date="2021-09" db="EMBL/GenBank/DDBJ databases">
        <authorList>
            <consortium name="AG Swart"/>
            <person name="Singh M."/>
            <person name="Singh A."/>
            <person name="Seah K."/>
            <person name="Emmerich C."/>
        </authorList>
    </citation>
    <scope>NUCLEOTIDE SEQUENCE</scope>
    <source>
        <strain evidence="5">ATCC30299</strain>
    </source>
</reference>
<dbReference type="GO" id="GO:0016567">
    <property type="term" value="P:protein ubiquitination"/>
    <property type="evidence" value="ECO:0007669"/>
    <property type="project" value="TreeGrafter"/>
</dbReference>
<keyword evidence="1" id="KW-0479">Metal-binding</keyword>
<organism evidence="5 6">
    <name type="scientific">Blepharisma stoltei</name>
    <dbReference type="NCBI Taxonomy" id="1481888"/>
    <lineage>
        <taxon>Eukaryota</taxon>
        <taxon>Sar</taxon>
        <taxon>Alveolata</taxon>
        <taxon>Ciliophora</taxon>
        <taxon>Postciliodesmatophora</taxon>
        <taxon>Heterotrichea</taxon>
        <taxon>Heterotrichida</taxon>
        <taxon>Blepharismidae</taxon>
        <taxon>Blepharisma</taxon>
    </lineage>
</organism>
<dbReference type="Proteomes" id="UP001162131">
    <property type="component" value="Unassembled WGS sequence"/>
</dbReference>
<dbReference type="PROSITE" id="PS50089">
    <property type="entry name" value="ZF_RING_2"/>
    <property type="match status" value="1"/>
</dbReference>
<dbReference type="GO" id="GO:0008270">
    <property type="term" value="F:zinc ion binding"/>
    <property type="evidence" value="ECO:0007669"/>
    <property type="project" value="UniProtKB-KW"/>
</dbReference>
<sequence>MKKLFLIWLLAVCATASECNCSTGSVSGVDCDPSCFPESCQYWSNCTKSSSDNDSSNGWIGGILALATGVVIFLCCCCCCWKMIARIKKYRNEWENNWANENGNPRSHSSDSEVLLTQSMINNHVQVEYYGDSVEFKGQSVCSVCLADFKTGEAIRVTVCKHIYHVACLDAWLLTCHRAKCPNCNFIIIEQ</sequence>
<protein>
    <recommendedName>
        <fullName evidence="4">RING-type domain-containing protein</fullName>
    </recommendedName>
</protein>
<dbReference type="InterPro" id="IPR013083">
    <property type="entry name" value="Znf_RING/FYVE/PHD"/>
</dbReference>
<dbReference type="Gene3D" id="3.30.40.10">
    <property type="entry name" value="Zinc/RING finger domain, C3HC4 (zinc finger)"/>
    <property type="match status" value="1"/>
</dbReference>
<comment type="caution">
    <text evidence="5">The sequence shown here is derived from an EMBL/GenBank/DDBJ whole genome shotgun (WGS) entry which is preliminary data.</text>
</comment>
<keyword evidence="6" id="KW-1185">Reference proteome</keyword>
<dbReference type="SUPFAM" id="SSF57850">
    <property type="entry name" value="RING/U-box"/>
    <property type="match status" value="1"/>
</dbReference>
<feature type="domain" description="RING-type" evidence="4">
    <location>
        <begin position="142"/>
        <end position="185"/>
    </location>
</feature>
<keyword evidence="2" id="KW-1133">Transmembrane helix</keyword>
<keyword evidence="2" id="KW-0472">Membrane</keyword>
<name>A0AAU9IT81_9CILI</name>
<evidence type="ECO:0000313" key="5">
    <source>
        <dbReference type="EMBL" id="CAG9316693.1"/>
    </source>
</evidence>
<evidence type="ECO:0000313" key="6">
    <source>
        <dbReference type="Proteomes" id="UP001162131"/>
    </source>
</evidence>
<feature type="chain" id="PRO_5043538208" description="RING-type domain-containing protein" evidence="3">
    <location>
        <begin position="17"/>
        <end position="191"/>
    </location>
</feature>
<proteinExistence type="predicted"/>
<dbReference type="EMBL" id="CAJZBQ010000016">
    <property type="protein sequence ID" value="CAG9316693.1"/>
    <property type="molecule type" value="Genomic_DNA"/>
</dbReference>
<keyword evidence="1" id="KW-0862">Zinc</keyword>
<dbReference type="Pfam" id="PF13639">
    <property type="entry name" value="zf-RING_2"/>
    <property type="match status" value="1"/>
</dbReference>
<evidence type="ECO:0000256" key="3">
    <source>
        <dbReference type="SAM" id="SignalP"/>
    </source>
</evidence>
<dbReference type="SMART" id="SM00184">
    <property type="entry name" value="RING"/>
    <property type="match status" value="1"/>
</dbReference>
<dbReference type="PANTHER" id="PTHR45676">
    <property type="entry name" value="RING-H2 FINGER PROTEIN ATL51-RELATED"/>
    <property type="match status" value="1"/>
</dbReference>
<keyword evidence="2" id="KW-0812">Transmembrane</keyword>
<dbReference type="AlphaFoldDB" id="A0AAU9IT81"/>
<keyword evidence="3" id="KW-0732">Signal</keyword>
<gene>
    <name evidence="5" type="ORF">BSTOLATCC_MIC16800</name>
</gene>